<sequence>MLTQQGFLGRANSRSLLRKNGSTHVEHQPVPTAASGRVQGASAPLFVPSFTGLRRTIVEDLTTSLQSLEQKLTRDALDAELRHRRVSEAVTLLRQMDQVIEGEMLQARLEDPIYAGSRGLSVLHFDVLDTG</sequence>
<evidence type="ECO:0000313" key="1">
    <source>
        <dbReference type="EMBL" id="KAK5170524.1"/>
    </source>
</evidence>
<evidence type="ECO:0000313" key="2">
    <source>
        <dbReference type="Proteomes" id="UP001337655"/>
    </source>
</evidence>
<organism evidence="1 2">
    <name type="scientific">Saxophila tyrrhenica</name>
    <dbReference type="NCBI Taxonomy" id="1690608"/>
    <lineage>
        <taxon>Eukaryota</taxon>
        <taxon>Fungi</taxon>
        <taxon>Dikarya</taxon>
        <taxon>Ascomycota</taxon>
        <taxon>Pezizomycotina</taxon>
        <taxon>Dothideomycetes</taxon>
        <taxon>Dothideomycetidae</taxon>
        <taxon>Mycosphaerellales</taxon>
        <taxon>Extremaceae</taxon>
        <taxon>Saxophila</taxon>
    </lineage>
</organism>
<comment type="caution">
    <text evidence="1">The sequence shown here is derived from an EMBL/GenBank/DDBJ whole genome shotgun (WGS) entry which is preliminary data.</text>
</comment>
<name>A0AAV9PDG6_9PEZI</name>
<dbReference type="EMBL" id="JAVRRT010000007">
    <property type="protein sequence ID" value="KAK5170524.1"/>
    <property type="molecule type" value="Genomic_DNA"/>
</dbReference>
<dbReference type="Proteomes" id="UP001337655">
    <property type="component" value="Unassembled WGS sequence"/>
</dbReference>
<protein>
    <submittedName>
        <fullName evidence="1">Uncharacterized protein</fullName>
    </submittedName>
</protein>
<proteinExistence type="predicted"/>
<dbReference type="AlphaFoldDB" id="A0AAV9PDG6"/>
<keyword evidence="2" id="KW-1185">Reference proteome</keyword>
<dbReference type="GeneID" id="89926456"/>
<accession>A0AAV9PDG6</accession>
<gene>
    <name evidence="1" type="ORF">LTR77_005112</name>
</gene>
<reference evidence="1 2" key="1">
    <citation type="submission" date="2023-08" db="EMBL/GenBank/DDBJ databases">
        <title>Black Yeasts Isolated from many extreme environments.</title>
        <authorList>
            <person name="Coleine C."/>
            <person name="Stajich J.E."/>
            <person name="Selbmann L."/>
        </authorList>
    </citation>
    <scope>NUCLEOTIDE SEQUENCE [LARGE SCALE GENOMIC DNA]</scope>
    <source>
        <strain evidence="1 2">CCFEE 5935</strain>
    </source>
</reference>
<dbReference type="RefSeq" id="XP_064659722.1">
    <property type="nucleotide sequence ID" value="XM_064802361.1"/>
</dbReference>